<comment type="function">
    <text evidence="4">Transcription factor that specifically binds AT-rich DNA sequences related to the nuclear matrix attachment regions (MARs).</text>
</comment>
<dbReference type="Pfam" id="PF03479">
    <property type="entry name" value="PCC"/>
    <property type="match status" value="1"/>
</dbReference>
<reference evidence="7" key="2">
    <citation type="journal article" date="2024" name="Plant">
        <title>Genomic evolution and insights into agronomic trait innovations of Sesamum species.</title>
        <authorList>
            <person name="Miao H."/>
            <person name="Wang L."/>
            <person name="Qu L."/>
            <person name="Liu H."/>
            <person name="Sun Y."/>
            <person name="Le M."/>
            <person name="Wang Q."/>
            <person name="Wei S."/>
            <person name="Zheng Y."/>
            <person name="Lin W."/>
            <person name="Duan Y."/>
            <person name="Cao H."/>
            <person name="Xiong S."/>
            <person name="Wang X."/>
            <person name="Wei L."/>
            <person name="Li C."/>
            <person name="Ma Q."/>
            <person name="Ju M."/>
            <person name="Zhao R."/>
            <person name="Li G."/>
            <person name="Mu C."/>
            <person name="Tian Q."/>
            <person name="Mei H."/>
            <person name="Zhang T."/>
            <person name="Gao T."/>
            <person name="Zhang H."/>
        </authorList>
    </citation>
    <scope>NUCLEOTIDE SEQUENCE</scope>
    <source>
        <strain evidence="7">K16</strain>
    </source>
</reference>
<evidence type="ECO:0000256" key="2">
    <source>
        <dbReference type="ARBA" id="ARBA00023125"/>
    </source>
</evidence>
<organism evidence="7 8">
    <name type="scientific">Sesamum angolense</name>
    <dbReference type="NCBI Taxonomy" id="2727404"/>
    <lineage>
        <taxon>Eukaryota</taxon>
        <taxon>Viridiplantae</taxon>
        <taxon>Streptophyta</taxon>
        <taxon>Embryophyta</taxon>
        <taxon>Tracheophyta</taxon>
        <taxon>Spermatophyta</taxon>
        <taxon>Magnoliopsida</taxon>
        <taxon>eudicotyledons</taxon>
        <taxon>Gunneridae</taxon>
        <taxon>Pentapetalae</taxon>
        <taxon>asterids</taxon>
        <taxon>lamiids</taxon>
        <taxon>Lamiales</taxon>
        <taxon>Pedaliaceae</taxon>
        <taxon>Sesamum</taxon>
    </lineage>
</organism>
<feature type="compositionally biased region" description="Basic and acidic residues" evidence="5">
    <location>
        <begin position="382"/>
        <end position="399"/>
    </location>
</feature>
<evidence type="ECO:0000256" key="3">
    <source>
        <dbReference type="ARBA" id="ARBA00023163"/>
    </source>
</evidence>
<name>A0AAE1W9M6_9LAMI</name>
<proteinExistence type="predicted"/>
<dbReference type="SUPFAM" id="SSF117856">
    <property type="entry name" value="AF0104/ALDC/Ptd012-like"/>
    <property type="match status" value="1"/>
</dbReference>
<evidence type="ECO:0000256" key="1">
    <source>
        <dbReference type="ARBA" id="ARBA00023015"/>
    </source>
</evidence>
<dbReference type="InterPro" id="IPR039605">
    <property type="entry name" value="AHL"/>
</dbReference>
<dbReference type="Gene3D" id="3.30.1330.80">
    <property type="entry name" value="Hypothetical protein, similar to alpha- acetolactate decarboxylase, domain 2"/>
    <property type="match status" value="1"/>
</dbReference>
<feature type="region of interest" description="Disordered" evidence="5">
    <location>
        <begin position="27"/>
        <end position="46"/>
    </location>
</feature>
<dbReference type="PANTHER" id="PTHR31500:SF64">
    <property type="entry name" value="AT-HOOK MOTIF NUCLEAR-LOCALIZED PROTEIN 12-RELATED"/>
    <property type="match status" value="1"/>
</dbReference>
<dbReference type="EMBL" id="JACGWL010000013">
    <property type="protein sequence ID" value="KAK4389293.1"/>
    <property type="molecule type" value="Genomic_DNA"/>
</dbReference>
<comment type="subcellular location">
    <subcellularLocation>
        <location evidence="4">Nucleus</location>
    </subcellularLocation>
</comment>
<evidence type="ECO:0000259" key="6">
    <source>
        <dbReference type="PROSITE" id="PS51742"/>
    </source>
</evidence>
<evidence type="ECO:0000313" key="7">
    <source>
        <dbReference type="EMBL" id="KAK4389293.1"/>
    </source>
</evidence>
<sequence length="443" mass="45941">MDGREGMTLPGSASYYLNRGGIGGSGSGPGLNVHGPGGGSAAAQAGGMHNSTVFKTLTNPNMPVQPNVGVSGSSLSGPSFHVENPSPNFPPGMSMAMVSSGSPAGEPVKKKRGRPRKYGPDGANMSLGLSPMSKPSSAVVSPGERARRGRPPGTGWKQQLAPLADSSLLALLMLSLCFSFPCYFNQKDFSLRKIAFPMFLKGFYRSGEWMNSSAGLAFTPHVLHVGAGEDVAAKILAFAQQRPRALCIMSANGTVSAVTLRQPTSGSTVTYEGRFEILCLSGSYLVAESGAPNNRTGGISISVCSPDGHIIGGAIGGRLIAANPVQAAKVCCPPSFGGCSIDRSISCRWLLTALARINLTGLAIIVSAGGMQFLYGSTKVKNKPESGTKDEKHPLDQSAEKSLTPAAAAPSQSYTPNSGTSVWPPVARSEVKHSQTDIDLMRG</sequence>
<dbReference type="PROSITE" id="PS51742">
    <property type="entry name" value="PPC"/>
    <property type="match status" value="1"/>
</dbReference>
<feature type="region of interest" description="Disordered" evidence="5">
    <location>
        <begin position="380"/>
        <end position="443"/>
    </location>
</feature>
<evidence type="ECO:0000256" key="4">
    <source>
        <dbReference type="RuleBase" id="RU367031"/>
    </source>
</evidence>
<keyword evidence="4" id="KW-0539">Nucleus</keyword>
<keyword evidence="8" id="KW-1185">Reference proteome</keyword>
<gene>
    <name evidence="7" type="ORF">Sango_2266300</name>
</gene>
<comment type="domain">
    <text evidence="4">The PPC domain mediates interactions between AHL proteins.</text>
</comment>
<protein>
    <recommendedName>
        <fullName evidence="4">AT-hook motif nuclear-localized protein</fullName>
    </recommendedName>
</protein>
<keyword evidence="2 4" id="KW-0238">DNA-binding</keyword>
<evidence type="ECO:0000256" key="5">
    <source>
        <dbReference type="SAM" id="MobiDB-lite"/>
    </source>
</evidence>
<reference evidence="7" key="1">
    <citation type="submission" date="2020-06" db="EMBL/GenBank/DDBJ databases">
        <authorList>
            <person name="Li T."/>
            <person name="Hu X."/>
            <person name="Zhang T."/>
            <person name="Song X."/>
            <person name="Zhang H."/>
            <person name="Dai N."/>
            <person name="Sheng W."/>
            <person name="Hou X."/>
            <person name="Wei L."/>
        </authorList>
    </citation>
    <scope>NUCLEOTIDE SEQUENCE</scope>
    <source>
        <strain evidence="7">K16</strain>
        <tissue evidence="7">Leaf</tissue>
    </source>
</reference>
<accession>A0AAE1W9M6</accession>
<feature type="region of interest" description="Disordered" evidence="5">
    <location>
        <begin position="98"/>
        <end position="158"/>
    </location>
</feature>
<dbReference type="GO" id="GO:0005634">
    <property type="term" value="C:nucleus"/>
    <property type="evidence" value="ECO:0007669"/>
    <property type="project" value="UniProtKB-SubCell"/>
</dbReference>
<feature type="domain" description="PPC" evidence="6">
    <location>
        <begin position="212"/>
        <end position="352"/>
    </location>
</feature>
<keyword evidence="1 4" id="KW-0805">Transcription regulation</keyword>
<comment type="caution">
    <text evidence="7">The sequence shown here is derived from an EMBL/GenBank/DDBJ whole genome shotgun (WGS) entry which is preliminary data.</text>
</comment>
<dbReference type="AlphaFoldDB" id="A0AAE1W9M6"/>
<feature type="compositionally biased region" description="Polar residues" evidence="5">
    <location>
        <begin position="410"/>
        <end position="421"/>
    </location>
</feature>
<dbReference type="GO" id="GO:0003680">
    <property type="term" value="F:minor groove of adenine-thymine-rich DNA binding"/>
    <property type="evidence" value="ECO:0007669"/>
    <property type="project" value="UniProtKB-UniRule"/>
</dbReference>
<dbReference type="Proteomes" id="UP001289374">
    <property type="component" value="Unassembled WGS sequence"/>
</dbReference>
<keyword evidence="3 4" id="KW-0804">Transcription</keyword>
<evidence type="ECO:0000313" key="8">
    <source>
        <dbReference type="Proteomes" id="UP001289374"/>
    </source>
</evidence>
<feature type="compositionally biased region" description="Gly residues" evidence="5">
    <location>
        <begin position="27"/>
        <end position="40"/>
    </location>
</feature>
<dbReference type="InterPro" id="IPR005175">
    <property type="entry name" value="PPC_dom"/>
</dbReference>
<dbReference type="CDD" id="cd11378">
    <property type="entry name" value="DUF296"/>
    <property type="match status" value="1"/>
</dbReference>
<feature type="compositionally biased region" description="Basic and acidic residues" evidence="5">
    <location>
        <begin position="429"/>
        <end position="443"/>
    </location>
</feature>
<dbReference type="PANTHER" id="PTHR31500">
    <property type="entry name" value="AT-HOOK MOTIF NUCLEAR-LOCALIZED PROTEIN 9"/>
    <property type="match status" value="1"/>
</dbReference>